<protein>
    <submittedName>
        <fullName evidence="2">Hypothetical_protein</fullName>
    </submittedName>
</protein>
<evidence type="ECO:0000256" key="1">
    <source>
        <dbReference type="SAM" id="MobiDB-lite"/>
    </source>
</evidence>
<proteinExistence type="predicted"/>
<name>A0A3P3ZJ71_LEIBR</name>
<feature type="compositionally biased region" description="Basic and acidic residues" evidence="1">
    <location>
        <begin position="101"/>
        <end position="113"/>
    </location>
</feature>
<dbReference type="EMBL" id="LS997634">
    <property type="protein sequence ID" value="SYZ70311.1"/>
    <property type="molecule type" value="Genomic_DNA"/>
</dbReference>
<gene>
    <name evidence="2" type="ORF">LBRM2904_35.4990</name>
</gene>
<evidence type="ECO:0000313" key="3">
    <source>
        <dbReference type="Proteomes" id="UP000319462"/>
    </source>
</evidence>
<organism evidence="2 3">
    <name type="scientific">Leishmania braziliensis MHOM/BR/75/M2904</name>
    <dbReference type="NCBI Taxonomy" id="420245"/>
    <lineage>
        <taxon>Eukaryota</taxon>
        <taxon>Discoba</taxon>
        <taxon>Euglenozoa</taxon>
        <taxon>Kinetoplastea</taxon>
        <taxon>Metakinetoplastina</taxon>
        <taxon>Trypanosomatida</taxon>
        <taxon>Trypanosomatidae</taxon>
        <taxon>Leishmaniinae</taxon>
        <taxon>Leishmania</taxon>
        <taxon>Leishmania braziliensis species complex</taxon>
    </lineage>
</organism>
<feature type="region of interest" description="Disordered" evidence="1">
    <location>
        <begin position="94"/>
        <end position="120"/>
    </location>
</feature>
<reference evidence="2 3" key="1">
    <citation type="submission" date="2018-09" db="EMBL/GenBank/DDBJ databases">
        <authorList>
            <person name="Peiro R."/>
            <person name="Begona"/>
            <person name="Cbmso G."/>
            <person name="Lopez M."/>
            <person name="Gonzalez S."/>
        </authorList>
    </citation>
    <scope>NUCLEOTIDE SEQUENCE [LARGE SCALE GENOMIC DNA]</scope>
</reference>
<accession>A0A3P3ZJ71</accession>
<evidence type="ECO:0000313" key="2">
    <source>
        <dbReference type="EMBL" id="SYZ70311.1"/>
    </source>
</evidence>
<sequence>MATAGAITKAAAPKKNTVDYIPSKLGYDTAIPVTILEDRSDFIEKCKPYDIIDGPNPLDDSEVTVATLPRTPTALVSAASEVILSERLIERSSRRRSHSGLKAEKPHATKQEREDEEGQDRAAFIFTRPSRDRWAEERLADHRPYQLVRSSDIETYVQYVLDDVDYDWCERQKVSPESLQRGVTYLEWAYTSSLLKAARPHVTSPKTQVLPPVTLSSPDMVRRPTCRARCLRLTLVPLWQATEGVPIPDGRRARTRLVLAMSLCSYARCAPCQYMC</sequence>
<dbReference type="AlphaFoldDB" id="A0A3P3ZJ71"/>
<dbReference type="Proteomes" id="UP000319462">
    <property type="component" value="Chromosome 35"/>
</dbReference>